<evidence type="ECO:0000313" key="1">
    <source>
        <dbReference type="EMBL" id="SCY37792.1"/>
    </source>
</evidence>
<name>A0A1G5FES8_9BACT</name>
<proteinExistence type="predicted"/>
<accession>A0A1G5FES8</accession>
<dbReference type="RefSeq" id="WP_092210897.1">
    <property type="nucleotide sequence ID" value="NZ_FMUX01000008.1"/>
</dbReference>
<gene>
    <name evidence="1" type="ORF">SAMN05216233_10832</name>
</gene>
<dbReference type="InterPro" id="IPR009003">
    <property type="entry name" value="Peptidase_S1_PA"/>
</dbReference>
<dbReference type="Pfam" id="PF13365">
    <property type="entry name" value="Trypsin_2"/>
    <property type="match status" value="1"/>
</dbReference>
<reference evidence="1 2" key="1">
    <citation type="submission" date="2016-10" db="EMBL/GenBank/DDBJ databases">
        <authorList>
            <person name="de Groot N.N."/>
        </authorList>
    </citation>
    <scope>NUCLEOTIDE SEQUENCE [LARGE SCALE GENOMIC DNA]</scope>
    <source>
        <strain evidence="1 2">AA1</strain>
    </source>
</reference>
<dbReference type="Proteomes" id="UP000198870">
    <property type="component" value="Unassembled WGS sequence"/>
</dbReference>
<organism evidence="1 2">
    <name type="scientific">Desulfoluna spongiiphila</name>
    <dbReference type="NCBI Taxonomy" id="419481"/>
    <lineage>
        <taxon>Bacteria</taxon>
        <taxon>Pseudomonadati</taxon>
        <taxon>Thermodesulfobacteriota</taxon>
        <taxon>Desulfobacteria</taxon>
        <taxon>Desulfobacterales</taxon>
        <taxon>Desulfolunaceae</taxon>
        <taxon>Desulfoluna</taxon>
    </lineage>
</organism>
<keyword evidence="2" id="KW-1185">Reference proteome</keyword>
<dbReference type="SUPFAM" id="SSF50494">
    <property type="entry name" value="Trypsin-like serine proteases"/>
    <property type="match status" value="1"/>
</dbReference>
<dbReference type="STRING" id="419481.SAMN05216233_10832"/>
<dbReference type="AlphaFoldDB" id="A0A1G5FES8"/>
<dbReference type="EMBL" id="FMUX01000008">
    <property type="protein sequence ID" value="SCY37792.1"/>
    <property type="molecule type" value="Genomic_DNA"/>
</dbReference>
<evidence type="ECO:0000313" key="2">
    <source>
        <dbReference type="Proteomes" id="UP000198870"/>
    </source>
</evidence>
<sequence length="181" mass="19624">MLVTAHHLFGPAGGFEQTYPWDEVPGLIRKVSARSIGASFLQVETSDVLPIFGAHAFDEHGAGHDLAVFPLTDDAPEVPVLPLAERLPRRLEKIWMLAHVLNRNPEKKLYPACVVAVNEHSITYVFEDSTLDLTATSGAPMLNGKGEIMAMNVAGVNTKVKLLVIGTPATTIRALIKQSAY</sequence>
<protein>
    <submittedName>
        <fullName evidence="1">Trypsin-like peptidase domain-containing protein</fullName>
    </submittedName>
</protein>
<dbReference type="OrthoDB" id="2083337at2"/>